<protein>
    <recommendedName>
        <fullName evidence="3">DUF2913 family protein</fullName>
    </recommendedName>
</protein>
<dbReference type="InterPro" id="IPR021316">
    <property type="entry name" value="DUF2913"/>
</dbReference>
<dbReference type="Pfam" id="PF11140">
    <property type="entry name" value="DUF2913"/>
    <property type="match status" value="1"/>
</dbReference>
<comment type="caution">
    <text evidence="1">The sequence shown here is derived from an EMBL/GenBank/DDBJ whole genome shotgun (WGS) entry which is preliminary data.</text>
</comment>
<organism evidence="1 2">
    <name type="scientific">Providencia stuartii</name>
    <dbReference type="NCBI Taxonomy" id="588"/>
    <lineage>
        <taxon>Bacteria</taxon>
        <taxon>Pseudomonadati</taxon>
        <taxon>Pseudomonadota</taxon>
        <taxon>Gammaproteobacteria</taxon>
        <taxon>Enterobacterales</taxon>
        <taxon>Morganellaceae</taxon>
        <taxon>Providencia</taxon>
    </lineage>
</organism>
<evidence type="ECO:0000313" key="1">
    <source>
        <dbReference type="EMBL" id="OHT23714.1"/>
    </source>
</evidence>
<evidence type="ECO:0008006" key="3">
    <source>
        <dbReference type="Google" id="ProtNLM"/>
    </source>
</evidence>
<reference evidence="1 2" key="1">
    <citation type="submission" date="2016-03" db="EMBL/GenBank/DDBJ databases">
        <title>Genome sequence of Providencia stuartii strain, isolated from the salivary glands of larval Lucilia sericata.</title>
        <authorList>
            <person name="Yuan Y."/>
            <person name="Zhang Y."/>
            <person name="Fu S."/>
            <person name="Crippen T.L."/>
            <person name="Visi D."/>
            <person name="Benbow M.E."/>
            <person name="Allen M."/>
            <person name="Tomberlin J.K."/>
            <person name="Sze S.-H."/>
            <person name="Tarone A.M."/>
        </authorList>
    </citation>
    <scope>NUCLEOTIDE SEQUENCE [LARGE SCALE GENOMIC DNA]</scope>
    <source>
        <strain evidence="1 2">Crippen</strain>
    </source>
</reference>
<keyword evidence="2" id="KW-1185">Reference proteome</keyword>
<name>A0A1S1HN45_PROST</name>
<dbReference type="EMBL" id="LVIE01000173">
    <property type="protein sequence ID" value="OHT23714.1"/>
    <property type="molecule type" value="Genomic_DNA"/>
</dbReference>
<dbReference type="Proteomes" id="UP000179588">
    <property type="component" value="Unassembled WGS sequence"/>
</dbReference>
<evidence type="ECO:0000313" key="2">
    <source>
        <dbReference type="Proteomes" id="UP000179588"/>
    </source>
</evidence>
<sequence>MSSNVTNVVSVDEKNRWLGKLAYGALVSLALAQYDGKTARNPHSENLFLLRWLQTALKQKRFHRCVAGDLVWLINLGQQRVMTSKLKGRLEYLWRSCCCDIAQQSDLFRLTYATELLKDLGWDSVVVSDDRWAKLTAKTCVAGAVPTFYVVKTALEAAFDDKGNQCEPVNFWVLGDKGQFAEVMRQHQLQGQWIDHSAGYCLGLKGEKAQLYEKAR</sequence>
<accession>A0A1S1HN45</accession>
<proteinExistence type="predicted"/>
<dbReference type="AlphaFoldDB" id="A0A1S1HN45"/>
<gene>
    <name evidence="1" type="ORF">A3Q29_20065</name>
</gene>